<evidence type="ECO:0000256" key="1">
    <source>
        <dbReference type="SAM" id="Phobius"/>
    </source>
</evidence>
<proteinExistence type="predicted"/>
<keyword evidence="1" id="KW-0812">Transmembrane</keyword>
<keyword evidence="1" id="KW-1133">Transmembrane helix</keyword>
<gene>
    <name evidence="2" type="ORF">BIV57_02910</name>
</gene>
<evidence type="ECO:0000313" key="3">
    <source>
        <dbReference type="Proteomes" id="UP000243342"/>
    </source>
</evidence>
<accession>A0A1J7BK15</accession>
<dbReference type="Proteomes" id="UP000243342">
    <property type="component" value="Unassembled WGS sequence"/>
</dbReference>
<keyword evidence="3" id="KW-1185">Reference proteome</keyword>
<name>A0A1J7BK15_9ACTN</name>
<reference evidence="2 3" key="1">
    <citation type="submission" date="2016-10" db="EMBL/GenBank/DDBJ databases">
        <title>Genome sequence of Streptomyces gilvigriseus MUSC 26.</title>
        <authorList>
            <person name="Lee L.-H."/>
            <person name="Ser H.-L."/>
        </authorList>
    </citation>
    <scope>NUCLEOTIDE SEQUENCE [LARGE SCALE GENOMIC DNA]</scope>
    <source>
        <strain evidence="2 3">MUSC 26</strain>
    </source>
</reference>
<protein>
    <submittedName>
        <fullName evidence="2">Uncharacterized protein</fullName>
    </submittedName>
</protein>
<comment type="caution">
    <text evidence="2">The sequence shown here is derived from an EMBL/GenBank/DDBJ whole genome shotgun (WGS) entry which is preliminary data.</text>
</comment>
<evidence type="ECO:0000313" key="2">
    <source>
        <dbReference type="EMBL" id="OIV38933.1"/>
    </source>
</evidence>
<organism evidence="2 3">
    <name type="scientific">Mangrovactinospora gilvigrisea</name>
    <dbReference type="NCBI Taxonomy" id="1428644"/>
    <lineage>
        <taxon>Bacteria</taxon>
        <taxon>Bacillati</taxon>
        <taxon>Actinomycetota</taxon>
        <taxon>Actinomycetes</taxon>
        <taxon>Kitasatosporales</taxon>
        <taxon>Streptomycetaceae</taxon>
        <taxon>Mangrovactinospora</taxon>
    </lineage>
</organism>
<dbReference type="STRING" id="1428644.BIV57_02910"/>
<dbReference type="RefSeq" id="WP_071655040.1">
    <property type="nucleotide sequence ID" value="NZ_MLCF01000009.1"/>
</dbReference>
<keyword evidence="1" id="KW-0472">Membrane</keyword>
<feature type="transmembrane region" description="Helical" evidence="1">
    <location>
        <begin position="12"/>
        <end position="30"/>
    </location>
</feature>
<dbReference type="AlphaFoldDB" id="A0A1J7BK15"/>
<dbReference type="EMBL" id="MLCF01000009">
    <property type="protein sequence ID" value="OIV38933.1"/>
    <property type="molecule type" value="Genomic_DNA"/>
</dbReference>
<sequence>MNGAGVRRTPRWLLAVPVLVFCLLLALAWVSRPGTGPEAPGGGASGDTHTVTVVRVVDDLTH</sequence>